<gene>
    <name evidence="2" type="ORF">R7226_17390</name>
</gene>
<comment type="caution">
    <text evidence="2">The sequence shown here is derived from an EMBL/GenBank/DDBJ whole genome shotgun (WGS) entry which is preliminary data.</text>
</comment>
<accession>A0ABU4HS35</accession>
<dbReference type="RefSeq" id="WP_318598504.1">
    <property type="nucleotide sequence ID" value="NZ_JAWSTH010000047.1"/>
</dbReference>
<dbReference type="EMBL" id="JAWSTH010000047">
    <property type="protein sequence ID" value="MDW5596125.1"/>
    <property type="molecule type" value="Genomic_DNA"/>
</dbReference>
<proteinExistence type="predicted"/>
<dbReference type="PANTHER" id="PTHR34180:SF1">
    <property type="entry name" value="BETA-ALANYL-DOPAMINE_CARCININE HYDROLASE"/>
    <property type="match status" value="1"/>
</dbReference>
<dbReference type="PANTHER" id="PTHR34180">
    <property type="entry name" value="PEPTIDASE C45"/>
    <property type="match status" value="1"/>
</dbReference>
<reference evidence="3" key="1">
    <citation type="submission" date="2023-07" db="EMBL/GenBank/DDBJ databases">
        <title>Conexibacter stalactiti sp. nov., isolated from stalactites in a lava cave and emended description of the genus Conexibacter.</title>
        <authorList>
            <person name="Lee S.D."/>
        </authorList>
    </citation>
    <scope>NUCLEOTIDE SEQUENCE [LARGE SCALE GENOMIC DNA]</scope>
    <source>
        <strain evidence="3">KCTC 39840</strain>
    </source>
</reference>
<evidence type="ECO:0000313" key="3">
    <source>
        <dbReference type="Proteomes" id="UP001284601"/>
    </source>
</evidence>
<feature type="domain" description="Peptidase C45 hydrolase" evidence="1">
    <location>
        <begin position="156"/>
        <end position="348"/>
    </location>
</feature>
<protein>
    <submittedName>
        <fullName evidence="2">C45 family peptidase</fullName>
    </submittedName>
</protein>
<reference evidence="2 3" key="2">
    <citation type="submission" date="2023-10" db="EMBL/GenBank/DDBJ databases">
        <authorList>
            <person name="Han X.F."/>
        </authorList>
    </citation>
    <scope>NUCLEOTIDE SEQUENCE [LARGE SCALE GENOMIC DNA]</scope>
    <source>
        <strain evidence="2 3">KCTC 39840</strain>
    </source>
</reference>
<dbReference type="Proteomes" id="UP001284601">
    <property type="component" value="Unassembled WGS sequence"/>
</dbReference>
<dbReference type="Gene3D" id="3.60.60.10">
    <property type="entry name" value="Penicillin V Acylase, Chain A"/>
    <property type="match status" value="1"/>
</dbReference>
<dbReference type="Pfam" id="PF03417">
    <property type="entry name" value="AAT"/>
    <property type="match status" value="1"/>
</dbReference>
<dbReference type="Gene3D" id="1.10.10.2120">
    <property type="match status" value="1"/>
</dbReference>
<evidence type="ECO:0000313" key="2">
    <source>
        <dbReference type="EMBL" id="MDW5596125.1"/>
    </source>
</evidence>
<keyword evidence="3" id="KW-1185">Reference proteome</keyword>
<dbReference type="InterPro" id="IPR005079">
    <property type="entry name" value="Peptidase_C45_hydrolase"/>
</dbReference>
<dbReference type="InterPro" id="IPR047801">
    <property type="entry name" value="Peptidase_C45"/>
</dbReference>
<evidence type="ECO:0000259" key="1">
    <source>
        <dbReference type="Pfam" id="PF03417"/>
    </source>
</evidence>
<sequence>MTIPRFELTASDPLVRGRELGSAARTQVQATWEGYERLFAAAGADVALRRSVAERGLEQTHAWAPELAGEIAGIALGAGLETWQVAALNARTELLAAARARTAGECSTFVVVPREGGPPRTIQTWDWYDHLRHGIVALRLEPRPGHVVELFSEFGVVGKIGVNSAGLGLHFNILGHDRDGGETGVPVHVIARRILDLATTVEEATTIARSARVSASTVLTVVAWDGERAGARGLELSPAGVAELEPDGDGVLLHTNHFLDARLAAGERMGRVDSTTYPRLAELRGRSARLVAAADEGERAAALLDHDGGPGLCCHPAADAPFDERWETLATISLDLAGGRLRLHEGGPCAVAAWA</sequence>
<dbReference type="InterPro" id="IPR047794">
    <property type="entry name" value="C45_proenzyme-like"/>
</dbReference>
<name>A0ABU4HS35_9ACTN</name>
<dbReference type="NCBIfam" id="NF040521">
    <property type="entry name" value="C45_proenzyme"/>
    <property type="match status" value="1"/>
</dbReference>
<organism evidence="2 3">
    <name type="scientific">Conexibacter stalactiti</name>
    <dbReference type="NCBI Taxonomy" id="1940611"/>
    <lineage>
        <taxon>Bacteria</taxon>
        <taxon>Bacillati</taxon>
        <taxon>Actinomycetota</taxon>
        <taxon>Thermoleophilia</taxon>
        <taxon>Solirubrobacterales</taxon>
        <taxon>Conexibacteraceae</taxon>
        <taxon>Conexibacter</taxon>
    </lineage>
</organism>